<feature type="chain" id="PRO_5012915937" evidence="2">
    <location>
        <begin position="23"/>
        <end position="129"/>
    </location>
</feature>
<dbReference type="InterPro" id="IPR002477">
    <property type="entry name" value="Peptidoglycan-bd-like"/>
</dbReference>
<dbReference type="Pfam" id="PF01471">
    <property type="entry name" value="PG_binding_1"/>
    <property type="match status" value="1"/>
</dbReference>
<dbReference type="InterPro" id="IPR036365">
    <property type="entry name" value="PGBD-like_sf"/>
</dbReference>
<dbReference type="AlphaFoldDB" id="A0A1Z4MXS4"/>
<feature type="compositionally biased region" description="Polar residues" evidence="1">
    <location>
        <begin position="54"/>
        <end position="69"/>
    </location>
</feature>
<accession>A0A1Z4MXS4</accession>
<protein>
    <submittedName>
        <fullName evidence="4">Peptidoglycan binding domain-containing protein</fullName>
    </submittedName>
</protein>
<evidence type="ECO:0000313" key="4">
    <source>
        <dbReference type="EMBL" id="BAY98284.1"/>
    </source>
</evidence>
<evidence type="ECO:0000256" key="2">
    <source>
        <dbReference type="SAM" id="SignalP"/>
    </source>
</evidence>
<dbReference type="SUPFAM" id="SSF47090">
    <property type="entry name" value="PGBD-like"/>
    <property type="match status" value="1"/>
</dbReference>
<keyword evidence="2" id="KW-0732">Signal</keyword>
<feature type="domain" description="Peptidoglycan binding-like" evidence="3">
    <location>
        <begin position="73"/>
        <end position="128"/>
    </location>
</feature>
<reference evidence="4 5" key="1">
    <citation type="submission" date="2017-06" db="EMBL/GenBank/DDBJ databases">
        <title>Genome sequencing of cyanobaciteial culture collection at National Institute for Environmental Studies (NIES).</title>
        <authorList>
            <person name="Hirose Y."/>
            <person name="Shimura Y."/>
            <person name="Fujisawa T."/>
            <person name="Nakamura Y."/>
            <person name="Kawachi M."/>
        </authorList>
    </citation>
    <scope>NUCLEOTIDE SEQUENCE [LARGE SCALE GENOMIC DNA]</scope>
    <source>
        <strain evidence="4 5">NIES-37</strain>
    </source>
</reference>
<proteinExistence type="predicted"/>
<dbReference type="InterPro" id="IPR036366">
    <property type="entry name" value="PGBDSf"/>
</dbReference>
<organism evidence="4 5">
    <name type="scientific">Tolypothrix tenuis PCC 7101</name>
    <dbReference type="NCBI Taxonomy" id="231146"/>
    <lineage>
        <taxon>Bacteria</taxon>
        <taxon>Bacillati</taxon>
        <taxon>Cyanobacteriota</taxon>
        <taxon>Cyanophyceae</taxon>
        <taxon>Nostocales</taxon>
        <taxon>Tolypothrichaceae</taxon>
        <taxon>Tolypothrix</taxon>
    </lineage>
</organism>
<evidence type="ECO:0000313" key="5">
    <source>
        <dbReference type="Proteomes" id="UP000218785"/>
    </source>
</evidence>
<evidence type="ECO:0000256" key="1">
    <source>
        <dbReference type="SAM" id="MobiDB-lite"/>
    </source>
</evidence>
<dbReference type="KEGG" id="ttq:NIES37_22330"/>
<evidence type="ECO:0000259" key="3">
    <source>
        <dbReference type="Pfam" id="PF01471"/>
    </source>
</evidence>
<dbReference type="RefSeq" id="WP_096575580.1">
    <property type="nucleotide sequence ID" value="NZ_CAWNJS010000001.1"/>
</dbReference>
<dbReference type="EMBL" id="AP018248">
    <property type="protein sequence ID" value="BAY98284.1"/>
    <property type="molecule type" value="Genomic_DNA"/>
</dbReference>
<sequence length="129" mass="13812">MNWKVLTLIPVLTLATAFPAFSKTANKTQNPASTTPVTQTSQPTTNTTKKPSATKITNTAAKPTTTLQLGSKGEGVKTAQNFLKQQGLYTGNVNGVFDKQTRSAVIKFQKSKSLRADGIIGRRTLAAMK</sequence>
<feature type="region of interest" description="Disordered" evidence="1">
    <location>
        <begin position="25"/>
        <end position="73"/>
    </location>
</feature>
<dbReference type="Gene3D" id="1.10.101.10">
    <property type="entry name" value="PGBD-like superfamily/PGBD"/>
    <property type="match status" value="1"/>
</dbReference>
<dbReference type="Proteomes" id="UP000218785">
    <property type="component" value="Chromosome"/>
</dbReference>
<name>A0A1Z4MXS4_9CYAN</name>
<feature type="signal peptide" evidence="2">
    <location>
        <begin position="1"/>
        <end position="22"/>
    </location>
</feature>
<gene>
    <name evidence="4" type="ORF">NIES37_22330</name>
</gene>
<keyword evidence="5" id="KW-1185">Reference proteome</keyword>
<feature type="compositionally biased region" description="Low complexity" evidence="1">
    <location>
        <begin position="33"/>
        <end position="51"/>
    </location>
</feature>